<evidence type="ECO:0000256" key="2">
    <source>
        <dbReference type="SAM" id="SignalP"/>
    </source>
</evidence>
<keyword evidence="2" id="KW-0732">Signal</keyword>
<feature type="signal peptide" evidence="2">
    <location>
        <begin position="1"/>
        <end position="18"/>
    </location>
</feature>
<evidence type="ECO:0000313" key="3">
    <source>
        <dbReference type="EMBL" id="KAJ7352679.1"/>
    </source>
</evidence>
<accession>A0AAD7EV30</accession>
<feature type="region of interest" description="Disordered" evidence="1">
    <location>
        <begin position="245"/>
        <end position="279"/>
    </location>
</feature>
<feature type="compositionally biased region" description="Gly residues" evidence="1">
    <location>
        <begin position="245"/>
        <end position="267"/>
    </location>
</feature>
<keyword evidence="4" id="KW-1185">Reference proteome</keyword>
<evidence type="ECO:0000313" key="4">
    <source>
        <dbReference type="Proteomes" id="UP001218218"/>
    </source>
</evidence>
<organism evidence="3 4">
    <name type="scientific">Mycena albidolilacea</name>
    <dbReference type="NCBI Taxonomy" id="1033008"/>
    <lineage>
        <taxon>Eukaryota</taxon>
        <taxon>Fungi</taxon>
        <taxon>Dikarya</taxon>
        <taxon>Basidiomycota</taxon>
        <taxon>Agaricomycotina</taxon>
        <taxon>Agaricomycetes</taxon>
        <taxon>Agaricomycetidae</taxon>
        <taxon>Agaricales</taxon>
        <taxon>Marasmiineae</taxon>
        <taxon>Mycenaceae</taxon>
        <taxon>Mycena</taxon>
    </lineage>
</organism>
<feature type="chain" id="PRO_5041914707" description="NACHT-NTPase and P-loop NTPases N-terminal domain-containing protein" evidence="2">
    <location>
        <begin position="19"/>
        <end position="279"/>
    </location>
</feature>
<dbReference type="Proteomes" id="UP001218218">
    <property type="component" value="Unassembled WGS sequence"/>
</dbReference>
<dbReference type="AlphaFoldDB" id="A0AAD7EV30"/>
<proteinExistence type="predicted"/>
<comment type="caution">
    <text evidence="3">The sequence shown here is derived from an EMBL/GenBank/DDBJ whole genome shotgun (WGS) entry which is preliminary data.</text>
</comment>
<protein>
    <recommendedName>
        <fullName evidence="5">NACHT-NTPase and P-loop NTPases N-terminal domain-containing protein</fullName>
    </recommendedName>
</protein>
<gene>
    <name evidence="3" type="ORF">DFH08DRAFT_805862</name>
</gene>
<dbReference type="EMBL" id="JARIHO010000012">
    <property type="protein sequence ID" value="KAJ7352679.1"/>
    <property type="molecule type" value="Genomic_DNA"/>
</dbReference>
<reference evidence="3" key="1">
    <citation type="submission" date="2023-03" db="EMBL/GenBank/DDBJ databases">
        <title>Massive genome expansion in bonnet fungi (Mycena s.s.) driven by repeated elements and novel gene families across ecological guilds.</title>
        <authorList>
            <consortium name="Lawrence Berkeley National Laboratory"/>
            <person name="Harder C.B."/>
            <person name="Miyauchi S."/>
            <person name="Viragh M."/>
            <person name="Kuo A."/>
            <person name="Thoen E."/>
            <person name="Andreopoulos B."/>
            <person name="Lu D."/>
            <person name="Skrede I."/>
            <person name="Drula E."/>
            <person name="Henrissat B."/>
            <person name="Morin E."/>
            <person name="Kohler A."/>
            <person name="Barry K."/>
            <person name="LaButti K."/>
            <person name="Morin E."/>
            <person name="Salamov A."/>
            <person name="Lipzen A."/>
            <person name="Mereny Z."/>
            <person name="Hegedus B."/>
            <person name="Baldrian P."/>
            <person name="Stursova M."/>
            <person name="Weitz H."/>
            <person name="Taylor A."/>
            <person name="Grigoriev I.V."/>
            <person name="Nagy L.G."/>
            <person name="Martin F."/>
            <person name="Kauserud H."/>
        </authorList>
    </citation>
    <scope>NUCLEOTIDE SEQUENCE</scope>
    <source>
        <strain evidence="3">CBHHK002</strain>
    </source>
</reference>
<sequence length="279" mass="29586">MLFQFNFCRLLTWIASVAKLLNIEKKPGQDTPPKNIDPETVRTAPNDLDFALRALSTISSSIPLGGTRALSGILPLLEITGRIEQTPANAQGLAQLAARIEHITPIVNEMAHMNASKGQTIVQELQQELASITQDLKDACSKGKLDQFFGSADKGSPLERHNTVLATLIADSTLVTVNEVLRSLRKIEGPKLQESSSSKSTIILGDLKGELGSPGDYARIGGKGGEGEGPHLEMDPNERYRIGNISGGTGGNGGNGIEVGGKGGTGKGPTIMLRRSEPQ</sequence>
<evidence type="ECO:0000256" key="1">
    <source>
        <dbReference type="SAM" id="MobiDB-lite"/>
    </source>
</evidence>
<name>A0AAD7EV30_9AGAR</name>
<evidence type="ECO:0008006" key="5">
    <source>
        <dbReference type="Google" id="ProtNLM"/>
    </source>
</evidence>